<evidence type="ECO:0000313" key="2">
    <source>
        <dbReference type="Proteomes" id="UP000476338"/>
    </source>
</evidence>
<comment type="caution">
    <text evidence="1">The sequence shown here is derived from an EMBL/GenBank/DDBJ whole genome shotgun (WGS) entry which is preliminary data.</text>
</comment>
<dbReference type="Proteomes" id="UP000476338">
    <property type="component" value="Unassembled WGS sequence"/>
</dbReference>
<reference evidence="1 2" key="1">
    <citation type="submission" date="2019-09" db="EMBL/GenBank/DDBJ databases">
        <authorList>
            <person name="Silva M."/>
            <person name="Pereira G."/>
            <person name="Lopes-Da-Costa L."/>
            <person name="Silva E."/>
        </authorList>
    </citation>
    <scope>NUCLEOTIDE SEQUENCE [LARGE SCALE GENOMIC DNA]</scope>
    <source>
        <strain evidence="1 2">FMV-PI01</strain>
    </source>
</reference>
<dbReference type="AlphaFoldDB" id="A0A6L5WJZ1"/>
<accession>A0A6L5WJZ1</accession>
<sequence length="143" mass="16847">MSKTKTIDRLKKCIDVQSFIMMRIKNSLIKGREKEIADLLGQEDKFAEMFFDKSFKFEELLGTILYNGISTYYNDWKLHCQRIFSVYVKDISNKKKVKFNKVTEMDLDIVGCFYDDLVVLNDKLKSQCETALFRLHALGDEKF</sequence>
<gene>
    <name evidence="1" type="ORF">F1B92_02490</name>
</gene>
<protein>
    <submittedName>
        <fullName evidence="1">Uncharacterized protein</fullName>
    </submittedName>
</protein>
<name>A0A6L5WJZ1_9BACT</name>
<dbReference type="EMBL" id="VWSJ01000006">
    <property type="protein sequence ID" value="MSN96071.1"/>
    <property type="molecule type" value="Genomic_DNA"/>
</dbReference>
<proteinExistence type="predicted"/>
<dbReference type="RefSeq" id="WP_154570336.1">
    <property type="nucleotide sequence ID" value="NZ_VWSJ01000006.1"/>
</dbReference>
<organism evidence="1 2">
    <name type="scientific">Campylobacter portucalensis</name>
    <dbReference type="NCBI Taxonomy" id="2608384"/>
    <lineage>
        <taxon>Bacteria</taxon>
        <taxon>Pseudomonadati</taxon>
        <taxon>Campylobacterota</taxon>
        <taxon>Epsilonproteobacteria</taxon>
        <taxon>Campylobacterales</taxon>
        <taxon>Campylobacteraceae</taxon>
        <taxon>Campylobacter</taxon>
    </lineage>
</organism>
<keyword evidence="2" id="KW-1185">Reference proteome</keyword>
<evidence type="ECO:0000313" key="1">
    <source>
        <dbReference type="EMBL" id="MSN96071.1"/>
    </source>
</evidence>
<reference evidence="1 2" key="2">
    <citation type="submission" date="2020-03" db="EMBL/GenBank/DDBJ databases">
        <title>Campylobacter portucalensis sp. nov., a new species of Campylobacter isolated from the reproductive tract of bulls.</title>
        <authorList>
            <person name="Silva M.F."/>
            <person name="Pereira G."/>
            <person name="Carneiro C."/>
            <person name="Hemphill A."/>
            <person name="Mateus L."/>
            <person name="Lopes-Da-Costa L."/>
            <person name="Silva E."/>
        </authorList>
    </citation>
    <scope>NUCLEOTIDE SEQUENCE [LARGE SCALE GENOMIC DNA]</scope>
    <source>
        <strain evidence="1 2">FMV-PI01</strain>
    </source>
</reference>